<dbReference type="WBParaSite" id="L893_g5216.t1">
    <property type="protein sequence ID" value="L893_g5216.t1"/>
    <property type="gene ID" value="L893_g5216"/>
</dbReference>
<protein>
    <submittedName>
        <fullName evidence="3">SH2 domain-containing protein</fullName>
    </submittedName>
</protein>
<feature type="compositionally biased region" description="Basic and acidic residues" evidence="1">
    <location>
        <begin position="59"/>
        <end position="75"/>
    </location>
</feature>
<feature type="compositionally biased region" description="Low complexity" evidence="1">
    <location>
        <begin position="568"/>
        <end position="579"/>
    </location>
</feature>
<feature type="compositionally biased region" description="Basic and acidic residues" evidence="1">
    <location>
        <begin position="127"/>
        <end position="145"/>
    </location>
</feature>
<dbReference type="AlphaFoldDB" id="A0A1I8AEU6"/>
<reference evidence="3" key="1">
    <citation type="submission" date="2016-11" db="UniProtKB">
        <authorList>
            <consortium name="WormBaseParasite"/>
        </authorList>
    </citation>
    <scope>IDENTIFICATION</scope>
</reference>
<name>A0A1I8AEU6_9BILA</name>
<feature type="region of interest" description="Disordered" evidence="1">
    <location>
        <begin position="437"/>
        <end position="690"/>
    </location>
</feature>
<feature type="region of interest" description="Disordered" evidence="1">
    <location>
        <begin position="387"/>
        <end position="418"/>
    </location>
</feature>
<feature type="compositionally biased region" description="Polar residues" evidence="1">
    <location>
        <begin position="522"/>
        <end position="536"/>
    </location>
</feature>
<organism evidence="2 3">
    <name type="scientific">Steinernema glaseri</name>
    <dbReference type="NCBI Taxonomy" id="37863"/>
    <lineage>
        <taxon>Eukaryota</taxon>
        <taxon>Metazoa</taxon>
        <taxon>Ecdysozoa</taxon>
        <taxon>Nematoda</taxon>
        <taxon>Chromadorea</taxon>
        <taxon>Rhabditida</taxon>
        <taxon>Tylenchina</taxon>
        <taxon>Panagrolaimomorpha</taxon>
        <taxon>Strongyloidoidea</taxon>
        <taxon>Steinernematidae</taxon>
        <taxon>Steinernema</taxon>
    </lineage>
</organism>
<sequence>MAILIWSVFRPNDETGPPHLNRSDPGAQRDKDDVDMLYANLHKKEGSGPTTNFGNLAPKEAEKPEEQRRRFERRSLSRHSHASRQTPSGHGAVVSHPRNGSLEGSTLEANNIEIPVKRQITTGSLPRQDHQSRRDRDTSWDDPFRRRNVSRSSDLSRQKKPSGSLENMLGRWKPEDDGSLDRVRPESHGGIQLQTGSLPRRELSAGGRSQPEIQSLERGSIRPQKVPEYCGPHTRHGSVPTLEVTGRKEEEKIAPGTTERNRSLPRPVSEKTDDWSPRELLHAEPSKLRRSFETGRQNRQRFISENHLDPVISPRTSFPFENPLARGCSNQRVLSSAKVLNPVEVPTDRPPTKQAPQVCPGMLRVASVESIESAEHVYEVIRPAPSNHSNRLASLRPSRMSREDQSKASKGEETIPRQIDLPFSELTYKTLAQAENIDLPKERSPKITKKYEGGTAKGMEASTGRPQVPKSSEAPLDARQGFPEHDSRPLRANEGASRTGQIQPRGSAEPLTSVSGRGRPGTPSTLQQSPYVQSATKAPGQEVPVRRLSPSKRVPVRKVKPGEDPNLTSPRSTSVPTRTETPHAQQTKKEQITVAHHEPTEEDSISMFPLESSEKYGMSLMSVTPLKESAPSAKKEESVPLGKTPSQKPEKGSPTYLPQSIMSSRLLRSKYPPQETDSPNSSRRIRFSEELTSVSIISSRGSSSSESSFEGEIDLEEDAHQLETPPQEPEFQILALAEEPRAKKKDPNKVEFSTLCEEPKVRPVAQPLAPRADLTPVPIVTLDEHRLRITNFEFDDR</sequence>
<accession>A0A1I8AEU6</accession>
<feature type="compositionally biased region" description="Basic and acidic residues" evidence="1">
    <location>
        <begin position="438"/>
        <end position="452"/>
    </location>
</feature>
<feature type="compositionally biased region" description="Basic and acidic residues" evidence="1">
    <location>
        <begin position="482"/>
        <end position="491"/>
    </location>
</feature>
<feature type="compositionally biased region" description="Basic and acidic residues" evidence="1">
    <location>
        <begin position="172"/>
        <end position="187"/>
    </location>
</feature>
<keyword evidence="2" id="KW-1185">Reference proteome</keyword>
<proteinExistence type="predicted"/>
<dbReference type="Proteomes" id="UP000095287">
    <property type="component" value="Unplaced"/>
</dbReference>
<feature type="compositionally biased region" description="Basic and acidic residues" evidence="1">
    <location>
        <begin position="587"/>
        <end position="599"/>
    </location>
</feature>
<feature type="compositionally biased region" description="Polar residues" evidence="1">
    <location>
        <begin position="496"/>
        <end position="515"/>
    </location>
</feature>
<evidence type="ECO:0000256" key="1">
    <source>
        <dbReference type="SAM" id="MobiDB-lite"/>
    </source>
</evidence>
<feature type="region of interest" description="Disordered" evidence="1">
    <location>
        <begin position="7"/>
        <end position="215"/>
    </location>
</feature>
<feature type="compositionally biased region" description="Basic and acidic residues" evidence="1">
    <location>
        <begin position="400"/>
        <end position="415"/>
    </location>
</feature>
<evidence type="ECO:0000313" key="3">
    <source>
        <dbReference type="WBParaSite" id="L893_g5216.t1"/>
    </source>
</evidence>
<evidence type="ECO:0000313" key="2">
    <source>
        <dbReference type="Proteomes" id="UP000095287"/>
    </source>
</evidence>
<feature type="region of interest" description="Disordered" evidence="1">
    <location>
        <begin position="227"/>
        <end position="275"/>
    </location>
</feature>